<dbReference type="AlphaFoldDB" id="A0A940X5U9"/>
<dbReference type="Pfam" id="PF02225">
    <property type="entry name" value="PA"/>
    <property type="match status" value="1"/>
</dbReference>
<feature type="region of interest" description="Disordered" evidence="11">
    <location>
        <begin position="342"/>
        <end position="375"/>
    </location>
</feature>
<sequence>MKPITLLPVTLLAVGIALAVHAADAPLRPTDLTTRTLHAAAGRAYTSPSKAAPVDVVAGYLRTHGRSDATVKSLRVRGQGVQARKGVRFLRLGQEVGGLAVYDTYAKAAIDANGQLVSLVENLVPAPSKLTPASIDEVAALNAAIRALNIPTQATRVLLRSGATTRFARGDVFVESPLVTRVAVPMNDGSMRIGFLVQTWRTSGNRLEETLVGGDGRVVETVARTNTDNYNVFAVDPEKSPQAIVSGAGNNWLFAGPHTAQDIAGNNVHAYLDAVNDGAPDGGGTPVANGDFLSAFDPAVEPSTDTNRNVAVQNLFYLNNVIHDRLYAAGFDEVAGNFQENNGGLGGRGSDSVNAEAQDGGGTDNANFATPRDGQNPRMQMYLWSGLSPHSLTTNPGGASYESGVAEFGPQQFDLNAGLAVAAPNYACSALTNGADVSGKIVVVDRSLADDPNGCTFVVKAQNVQAAGGIGMIVANREAGTLNMAGTGATLPPSLLVSQADGAAIKQLIAGGAATAAMFRGAPDVMRDGDLDSDIVWHEYGHGLTWRMIGRMDGPMSGAIGEGMSDVLSVIVNNDDAVGEYSVTNTDGIRSQRYANYTRTYADVTGSEVHFDGEVYGAIGWRVWKNLQGLGDSADDVLAVLVDGMNYTPAHPKFEDMRDGILAGLAGDQARQCLVWEAFAHYGVGVGAKGAVRGSKVSVTESMAVPAQCQ</sequence>
<dbReference type="Gene3D" id="1.10.390.10">
    <property type="entry name" value="Neutral Protease Domain 2"/>
    <property type="match status" value="1"/>
</dbReference>
<evidence type="ECO:0000313" key="14">
    <source>
        <dbReference type="EMBL" id="MBP3985567.1"/>
    </source>
</evidence>
<evidence type="ECO:0000256" key="1">
    <source>
        <dbReference type="ARBA" id="ARBA00001947"/>
    </source>
</evidence>
<keyword evidence="5" id="KW-0645">Protease</keyword>
<dbReference type="CDD" id="cd04818">
    <property type="entry name" value="PA_subtilisin_1"/>
    <property type="match status" value="1"/>
</dbReference>
<comment type="caution">
    <text evidence="14">The sequence shown here is derived from an EMBL/GenBank/DDBJ whole genome shotgun (WGS) entry which is preliminary data.</text>
</comment>
<dbReference type="EMBL" id="JAGKTC010000003">
    <property type="protein sequence ID" value="MBP3985567.1"/>
    <property type="molecule type" value="Genomic_DNA"/>
</dbReference>
<dbReference type="SUPFAM" id="SSF52025">
    <property type="entry name" value="PA domain"/>
    <property type="match status" value="1"/>
</dbReference>
<dbReference type="Proteomes" id="UP000673447">
    <property type="component" value="Unassembled WGS sequence"/>
</dbReference>
<dbReference type="InterPro" id="IPR027268">
    <property type="entry name" value="Peptidase_M4/M1_CTD_sf"/>
</dbReference>
<evidence type="ECO:0000256" key="7">
    <source>
        <dbReference type="ARBA" id="ARBA00022801"/>
    </source>
</evidence>
<dbReference type="PANTHER" id="PTHR33478:SF1">
    <property type="entry name" value="EXTRACELLULAR METALLOPROTEINASE MEP"/>
    <property type="match status" value="1"/>
</dbReference>
<reference evidence="14" key="1">
    <citation type="journal article" date="2016" name="Int. J. Syst. Evol. Microbiol.">
        <title>Pseudoxanthomonas helianthi sp. nov., isolated from roots of Jerusalem artichoke (Helianthus tuberosus).</title>
        <authorList>
            <person name="Kittiwongwattana C."/>
            <person name="Thawai C."/>
        </authorList>
    </citation>
    <scope>NUCLEOTIDE SEQUENCE</scope>
    <source>
        <strain evidence="14">110414</strain>
    </source>
</reference>
<reference evidence="14" key="2">
    <citation type="submission" date="2021-03" db="EMBL/GenBank/DDBJ databases">
        <authorList>
            <person name="Cao W."/>
        </authorList>
    </citation>
    <scope>NUCLEOTIDE SEQUENCE</scope>
    <source>
        <strain evidence="14">110414</strain>
    </source>
</reference>
<evidence type="ECO:0000256" key="2">
    <source>
        <dbReference type="ARBA" id="ARBA00004613"/>
    </source>
</evidence>
<gene>
    <name evidence="14" type="ORF">J5837_14230</name>
</gene>
<name>A0A940X5U9_9GAMM</name>
<keyword evidence="9" id="KW-0482">Metalloprotease</keyword>
<comment type="subcellular location">
    <subcellularLocation>
        <location evidence="2">Secreted</location>
    </subcellularLocation>
</comment>
<evidence type="ECO:0000256" key="10">
    <source>
        <dbReference type="ARBA" id="ARBA00023145"/>
    </source>
</evidence>
<dbReference type="Gene3D" id="3.10.170.10">
    <property type="match status" value="1"/>
</dbReference>
<evidence type="ECO:0000313" key="15">
    <source>
        <dbReference type="Proteomes" id="UP000673447"/>
    </source>
</evidence>
<protein>
    <submittedName>
        <fullName evidence="14">M36 family metallopeptidase</fullName>
    </submittedName>
</protein>
<dbReference type="GO" id="GO:0008270">
    <property type="term" value="F:zinc ion binding"/>
    <property type="evidence" value="ECO:0007669"/>
    <property type="project" value="InterPro"/>
</dbReference>
<evidence type="ECO:0000259" key="13">
    <source>
        <dbReference type="Pfam" id="PF02225"/>
    </source>
</evidence>
<dbReference type="RefSeq" id="WP_210537421.1">
    <property type="nucleotide sequence ID" value="NZ_JAGKTC010000003.1"/>
</dbReference>
<keyword evidence="7" id="KW-0378">Hydrolase</keyword>
<evidence type="ECO:0000256" key="5">
    <source>
        <dbReference type="ARBA" id="ARBA00022670"/>
    </source>
</evidence>
<keyword evidence="4" id="KW-0964">Secreted</keyword>
<dbReference type="GO" id="GO:0004222">
    <property type="term" value="F:metalloendopeptidase activity"/>
    <property type="evidence" value="ECO:0007669"/>
    <property type="project" value="InterPro"/>
</dbReference>
<evidence type="ECO:0000256" key="3">
    <source>
        <dbReference type="ARBA" id="ARBA00006006"/>
    </source>
</evidence>
<comment type="cofactor">
    <cofactor evidence="1">
        <name>Zn(2+)</name>
        <dbReference type="ChEBI" id="CHEBI:29105"/>
    </cofactor>
</comment>
<evidence type="ECO:0000256" key="11">
    <source>
        <dbReference type="SAM" id="MobiDB-lite"/>
    </source>
</evidence>
<dbReference type="GO" id="GO:0006508">
    <property type="term" value="P:proteolysis"/>
    <property type="evidence" value="ECO:0007669"/>
    <property type="project" value="UniProtKB-KW"/>
</dbReference>
<dbReference type="PANTHER" id="PTHR33478">
    <property type="entry name" value="EXTRACELLULAR METALLOPROTEINASE MEP"/>
    <property type="match status" value="1"/>
</dbReference>
<keyword evidence="15" id="KW-1185">Reference proteome</keyword>
<feature type="chain" id="PRO_5037804422" evidence="12">
    <location>
        <begin position="23"/>
        <end position="710"/>
    </location>
</feature>
<evidence type="ECO:0000256" key="6">
    <source>
        <dbReference type="ARBA" id="ARBA00022723"/>
    </source>
</evidence>
<dbReference type="InterPro" id="IPR046450">
    <property type="entry name" value="PA_dom_sf"/>
</dbReference>
<keyword evidence="10" id="KW-0865">Zymogen</keyword>
<evidence type="ECO:0000256" key="4">
    <source>
        <dbReference type="ARBA" id="ARBA00022525"/>
    </source>
</evidence>
<keyword evidence="8" id="KW-0862">Zinc</keyword>
<dbReference type="Gene3D" id="3.50.30.30">
    <property type="match status" value="1"/>
</dbReference>
<keyword evidence="6" id="KW-0479">Metal-binding</keyword>
<dbReference type="SUPFAM" id="SSF55486">
    <property type="entry name" value="Metalloproteases ('zincins'), catalytic domain"/>
    <property type="match status" value="1"/>
</dbReference>
<comment type="similarity">
    <text evidence="3">Belongs to the peptidase M36 family.</text>
</comment>
<dbReference type="InterPro" id="IPR050371">
    <property type="entry name" value="Fungal_virulence_M36"/>
</dbReference>
<dbReference type="InterPro" id="IPR001842">
    <property type="entry name" value="Peptidase_M36"/>
</dbReference>
<evidence type="ECO:0000256" key="9">
    <source>
        <dbReference type="ARBA" id="ARBA00023049"/>
    </source>
</evidence>
<evidence type="ECO:0000256" key="12">
    <source>
        <dbReference type="SAM" id="SignalP"/>
    </source>
</evidence>
<dbReference type="Pfam" id="PF02128">
    <property type="entry name" value="Peptidase_M36"/>
    <property type="match status" value="1"/>
</dbReference>
<feature type="signal peptide" evidence="12">
    <location>
        <begin position="1"/>
        <end position="22"/>
    </location>
</feature>
<keyword evidence="12" id="KW-0732">Signal</keyword>
<feature type="domain" description="PA" evidence="13">
    <location>
        <begin position="421"/>
        <end position="505"/>
    </location>
</feature>
<dbReference type="InterPro" id="IPR003137">
    <property type="entry name" value="PA_domain"/>
</dbReference>
<proteinExistence type="inferred from homology"/>
<organism evidence="14 15">
    <name type="scientific">Pseudoxanthomonas helianthi</name>
    <dbReference type="NCBI Taxonomy" id="1453541"/>
    <lineage>
        <taxon>Bacteria</taxon>
        <taxon>Pseudomonadati</taxon>
        <taxon>Pseudomonadota</taxon>
        <taxon>Gammaproteobacteria</taxon>
        <taxon>Lysobacterales</taxon>
        <taxon>Lysobacteraceae</taxon>
        <taxon>Pseudoxanthomonas</taxon>
    </lineage>
</organism>
<accession>A0A940X5U9</accession>
<dbReference type="GO" id="GO:0005615">
    <property type="term" value="C:extracellular space"/>
    <property type="evidence" value="ECO:0007669"/>
    <property type="project" value="InterPro"/>
</dbReference>
<evidence type="ECO:0000256" key="8">
    <source>
        <dbReference type="ARBA" id="ARBA00022833"/>
    </source>
</evidence>